<dbReference type="EMBL" id="GBRH01215913">
    <property type="protein sequence ID" value="JAD81982.1"/>
    <property type="molecule type" value="Transcribed_RNA"/>
</dbReference>
<protein>
    <submittedName>
        <fullName evidence="1">Uncharacterized protein</fullName>
    </submittedName>
</protein>
<reference evidence="1" key="1">
    <citation type="submission" date="2014-09" db="EMBL/GenBank/DDBJ databases">
        <authorList>
            <person name="Magalhaes I.L.F."/>
            <person name="Oliveira U."/>
            <person name="Santos F.R."/>
            <person name="Vidigal T.H.D.A."/>
            <person name="Brescovit A.D."/>
            <person name="Santos A.J."/>
        </authorList>
    </citation>
    <scope>NUCLEOTIDE SEQUENCE</scope>
    <source>
        <tissue evidence="1">Shoot tissue taken approximately 20 cm above the soil surface</tissue>
    </source>
</reference>
<organism evidence="1">
    <name type="scientific">Arundo donax</name>
    <name type="common">Giant reed</name>
    <name type="synonym">Donax arundinaceus</name>
    <dbReference type="NCBI Taxonomy" id="35708"/>
    <lineage>
        <taxon>Eukaryota</taxon>
        <taxon>Viridiplantae</taxon>
        <taxon>Streptophyta</taxon>
        <taxon>Embryophyta</taxon>
        <taxon>Tracheophyta</taxon>
        <taxon>Spermatophyta</taxon>
        <taxon>Magnoliopsida</taxon>
        <taxon>Liliopsida</taxon>
        <taxon>Poales</taxon>
        <taxon>Poaceae</taxon>
        <taxon>PACMAD clade</taxon>
        <taxon>Arundinoideae</taxon>
        <taxon>Arundineae</taxon>
        <taxon>Arundo</taxon>
    </lineage>
</organism>
<reference evidence="1" key="2">
    <citation type="journal article" date="2015" name="Data Brief">
        <title>Shoot transcriptome of the giant reed, Arundo donax.</title>
        <authorList>
            <person name="Barrero R.A."/>
            <person name="Guerrero F.D."/>
            <person name="Moolhuijzen P."/>
            <person name="Goolsby J.A."/>
            <person name="Tidwell J."/>
            <person name="Bellgard S.E."/>
            <person name="Bellgard M.I."/>
        </authorList>
    </citation>
    <scope>NUCLEOTIDE SEQUENCE</scope>
    <source>
        <tissue evidence="1">Shoot tissue taken approximately 20 cm above the soil surface</tissue>
    </source>
</reference>
<accession>A0A0A9DE06</accession>
<name>A0A0A9DE06_ARUDO</name>
<proteinExistence type="predicted"/>
<sequence length="104" mass="11623">MSDRDAEASPVEARPPAAETLAAWWSPLFCCERRQDGRADGGSGGKGRVLAIFSMARCPTRLRQSGIEWSGCDRLTVQGRPRAEEKSNEGRPRQMNEFLMHFVK</sequence>
<dbReference type="AlphaFoldDB" id="A0A0A9DE06"/>
<evidence type="ECO:0000313" key="1">
    <source>
        <dbReference type="EMBL" id="JAD81982.1"/>
    </source>
</evidence>